<feature type="transmembrane region" description="Helical" evidence="1">
    <location>
        <begin position="7"/>
        <end position="27"/>
    </location>
</feature>
<dbReference type="InterPro" id="IPR008470">
    <property type="entry name" value="Uncharacterised_Ycf33"/>
</dbReference>
<proteinExistence type="predicted"/>
<dbReference type="AlphaFoldDB" id="A0A2W1JQY9"/>
<evidence type="ECO:0000313" key="3">
    <source>
        <dbReference type="Proteomes" id="UP000248857"/>
    </source>
</evidence>
<accession>A0A2W1JQY9</accession>
<name>A0A2W1JQY9_9CYAN</name>
<gene>
    <name evidence="2" type="ORF">C1752_07245</name>
</gene>
<dbReference type="EMBL" id="PQWO01000019">
    <property type="protein sequence ID" value="PZD71307.1"/>
    <property type="molecule type" value="Genomic_DNA"/>
</dbReference>
<comment type="caution">
    <text evidence="2">The sequence shown here is derived from an EMBL/GenBank/DDBJ whole genome shotgun (WGS) entry which is preliminary data.</text>
</comment>
<dbReference type="Pfam" id="PF05421">
    <property type="entry name" value="DUF751"/>
    <property type="match status" value="1"/>
</dbReference>
<dbReference type="Proteomes" id="UP000248857">
    <property type="component" value="Unassembled WGS sequence"/>
</dbReference>
<keyword evidence="3" id="KW-1185">Reference proteome</keyword>
<dbReference type="RefSeq" id="WP_110988193.1">
    <property type="nucleotide sequence ID" value="NZ_CAWNWM010000019.1"/>
</dbReference>
<keyword evidence="1" id="KW-0472">Membrane</keyword>
<sequence>MSDFFKNVLLYPRFLAGIMLGVLLFVLKPLAPFMKNPVTAVALIGFFIGGFAFVTLTLRAMLGYPI</sequence>
<evidence type="ECO:0008006" key="4">
    <source>
        <dbReference type="Google" id="ProtNLM"/>
    </source>
</evidence>
<protein>
    <recommendedName>
        <fullName evidence="4">DUF751 family protein</fullName>
    </recommendedName>
</protein>
<dbReference type="OrthoDB" id="489556at2"/>
<feature type="transmembrane region" description="Helical" evidence="1">
    <location>
        <begin position="39"/>
        <end position="62"/>
    </location>
</feature>
<keyword evidence="1" id="KW-0812">Transmembrane</keyword>
<keyword evidence="1" id="KW-1133">Transmembrane helix</keyword>
<evidence type="ECO:0000313" key="2">
    <source>
        <dbReference type="EMBL" id="PZD71307.1"/>
    </source>
</evidence>
<organism evidence="2 3">
    <name type="scientific">Acaryochloris thomasi RCC1774</name>
    <dbReference type="NCBI Taxonomy" id="1764569"/>
    <lineage>
        <taxon>Bacteria</taxon>
        <taxon>Bacillati</taxon>
        <taxon>Cyanobacteriota</taxon>
        <taxon>Cyanophyceae</taxon>
        <taxon>Acaryochloridales</taxon>
        <taxon>Acaryochloridaceae</taxon>
        <taxon>Acaryochloris</taxon>
        <taxon>Acaryochloris thomasi</taxon>
    </lineage>
</organism>
<evidence type="ECO:0000256" key="1">
    <source>
        <dbReference type="SAM" id="Phobius"/>
    </source>
</evidence>
<reference evidence="2 3" key="1">
    <citation type="journal article" date="2018" name="Sci. Rep.">
        <title>A novel species of the marine cyanobacterium Acaryochloris with a unique pigment content and lifestyle.</title>
        <authorList>
            <person name="Partensky F."/>
            <person name="Six C."/>
            <person name="Ratin M."/>
            <person name="Garczarek L."/>
            <person name="Vaulot D."/>
            <person name="Probert I."/>
            <person name="Calteau A."/>
            <person name="Gourvil P."/>
            <person name="Marie D."/>
            <person name="Grebert T."/>
            <person name="Bouchier C."/>
            <person name="Le Panse S."/>
            <person name="Gachenot M."/>
            <person name="Rodriguez F."/>
            <person name="Garrido J.L."/>
        </authorList>
    </citation>
    <scope>NUCLEOTIDE SEQUENCE [LARGE SCALE GENOMIC DNA]</scope>
    <source>
        <strain evidence="2 3">RCC1774</strain>
    </source>
</reference>